<feature type="non-terminal residue" evidence="2">
    <location>
        <position position="294"/>
    </location>
</feature>
<keyword evidence="4" id="KW-1185">Reference proteome</keyword>
<dbReference type="PaxDb" id="6945-B7PJ74"/>
<organism>
    <name type="scientific">Ixodes scapularis</name>
    <name type="common">Black-legged tick</name>
    <name type="synonym">Deer tick</name>
    <dbReference type="NCBI Taxonomy" id="6945"/>
    <lineage>
        <taxon>Eukaryota</taxon>
        <taxon>Metazoa</taxon>
        <taxon>Ecdysozoa</taxon>
        <taxon>Arthropoda</taxon>
        <taxon>Chelicerata</taxon>
        <taxon>Arachnida</taxon>
        <taxon>Acari</taxon>
        <taxon>Parasitiformes</taxon>
        <taxon>Ixodida</taxon>
        <taxon>Ixodoidea</taxon>
        <taxon>Ixodidae</taxon>
        <taxon>Ixodinae</taxon>
        <taxon>Ixodes</taxon>
    </lineage>
</organism>
<dbReference type="InParanoid" id="B7PJ74"/>
<feature type="region of interest" description="Disordered" evidence="1">
    <location>
        <begin position="113"/>
        <end position="167"/>
    </location>
</feature>
<feature type="compositionally biased region" description="Low complexity" evidence="1">
    <location>
        <begin position="271"/>
        <end position="282"/>
    </location>
</feature>
<dbReference type="AlphaFoldDB" id="B7PJ74"/>
<dbReference type="HOGENOM" id="CLU_948554_0_0_1"/>
<sequence length="294" mass="30780">MQVTPGPPGGAAAPEGGVLPQVLPACSTARLGAIQGGHRELWSSSEPRRKPGVLYSAAGELYSQGQEARRGEGALDAGVAAHAGQIREADQGPAARRAHDARRLRGWPAYCVAPQGPHPRDDSAEPAGRQQGRLLPRRVQGPAAAATPGRAAAHRAGEAAAGDPAHCASTQGGAGLYVTQLRGPAEHHERAPGQHERETYAAEGRDRRPPPQLQAWQEAQAQVMDLQPGMAALSFSPRCGTFNDVTPLWALPRTTPGARTFWQRQTCGHTAATTTGGQAPAASCNKVLPQRNPP</sequence>
<reference evidence="2 4" key="1">
    <citation type="submission" date="2008-03" db="EMBL/GenBank/DDBJ databases">
        <title>Annotation of Ixodes scapularis.</title>
        <authorList>
            <consortium name="Ixodes scapularis Genome Project Consortium"/>
            <person name="Caler E."/>
            <person name="Hannick L.I."/>
            <person name="Bidwell S."/>
            <person name="Joardar V."/>
            <person name="Thiagarajan M."/>
            <person name="Amedeo P."/>
            <person name="Galinsky K.J."/>
            <person name="Schobel S."/>
            <person name="Inman J."/>
            <person name="Hostetler J."/>
            <person name="Miller J."/>
            <person name="Hammond M."/>
            <person name="Megy K."/>
            <person name="Lawson D."/>
            <person name="Kodira C."/>
            <person name="Sutton G."/>
            <person name="Meyer J."/>
            <person name="Hill C.A."/>
            <person name="Birren B."/>
            <person name="Nene V."/>
            <person name="Collins F."/>
            <person name="Alarcon-Chaidez F."/>
            <person name="Wikel S."/>
            <person name="Strausberg R."/>
        </authorList>
    </citation>
    <scope>NUCLEOTIDE SEQUENCE [LARGE SCALE GENOMIC DNA]</scope>
    <source>
        <strain evidence="4">Wikel</strain>
        <strain evidence="2">Wikel colony</strain>
    </source>
</reference>
<dbReference type="EMBL" id="DS724548">
    <property type="protein sequence ID" value="EEC06646.1"/>
    <property type="molecule type" value="Genomic_DNA"/>
</dbReference>
<dbReference type="Proteomes" id="UP000001555">
    <property type="component" value="Unassembled WGS sequence"/>
</dbReference>
<dbReference type="EMBL" id="ABJB010277730">
    <property type="status" value="NOT_ANNOTATED_CDS"/>
    <property type="molecule type" value="Genomic_DNA"/>
</dbReference>
<feature type="compositionally biased region" description="Low complexity" evidence="1">
    <location>
        <begin position="158"/>
        <end position="167"/>
    </location>
</feature>
<feature type="compositionally biased region" description="Basic and acidic residues" evidence="1">
    <location>
        <begin position="184"/>
        <end position="209"/>
    </location>
</feature>
<dbReference type="EnsemblMetazoa" id="ISCW004414-RA">
    <property type="protein sequence ID" value="ISCW004414-PA"/>
    <property type="gene ID" value="ISCW004414"/>
</dbReference>
<proteinExistence type="predicted"/>
<dbReference type="VEuPathDB" id="VectorBase:ISCW004414"/>
<evidence type="ECO:0000313" key="2">
    <source>
        <dbReference type="EMBL" id="EEC06646.1"/>
    </source>
</evidence>
<accession>B7PJ74</accession>
<gene>
    <name evidence="2" type="ORF">IscW_ISCW004414</name>
</gene>
<dbReference type="VEuPathDB" id="VectorBase:ISCI004414"/>
<protein>
    <submittedName>
        <fullName evidence="2 3">Uncharacterized protein</fullName>
    </submittedName>
</protein>
<evidence type="ECO:0000256" key="1">
    <source>
        <dbReference type="SAM" id="MobiDB-lite"/>
    </source>
</evidence>
<evidence type="ECO:0000313" key="3">
    <source>
        <dbReference type="EnsemblMetazoa" id="ISCW004414-PA"/>
    </source>
</evidence>
<feature type="compositionally biased region" description="Low complexity" evidence="1">
    <location>
        <begin position="141"/>
        <end position="151"/>
    </location>
</feature>
<feature type="region of interest" description="Disordered" evidence="1">
    <location>
        <begin position="271"/>
        <end position="294"/>
    </location>
</feature>
<evidence type="ECO:0000313" key="4">
    <source>
        <dbReference type="Proteomes" id="UP000001555"/>
    </source>
</evidence>
<feature type="region of interest" description="Disordered" evidence="1">
    <location>
        <begin position="184"/>
        <end position="212"/>
    </location>
</feature>
<name>B7PJ74_IXOSC</name>
<dbReference type="EMBL" id="ABJB010712620">
    <property type="status" value="NOT_ANNOTATED_CDS"/>
    <property type="molecule type" value="Genomic_DNA"/>
</dbReference>
<reference evidence="3" key="2">
    <citation type="submission" date="2020-05" db="UniProtKB">
        <authorList>
            <consortium name="EnsemblMetazoa"/>
        </authorList>
    </citation>
    <scope>IDENTIFICATION</scope>
    <source>
        <strain evidence="3">wikel</strain>
    </source>
</reference>